<dbReference type="Gene3D" id="3.60.110.10">
    <property type="entry name" value="Carbon-nitrogen hydrolase"/>
    <property type="match status" value="1"/>
</dbReference>
<dbReference type="NCBIfam" id="TIGR00552">
    <property type="entry name" value="nadE"/>
    <property type="match status" value="1"/>
</dbReference>
<comment type="caution">
    <text evidence="10">The sequence shown here is derived from an EMBL/GenBank/DDBJ whole genome shotgun (WGS) entry which is preliminary data.</text>
</comment>
<dbReference type="PIRSF" id="PIRSF006630">
    <property type="entry name" value="NADS_GAT"/>
    <property type="match status" value="1"/>
</dbReference>
<dbReference type="SUPFAM" id="SSF56317">
    <property type="entry name" value="Carbon-nitrogen hydrolase"/>
    <property type="match status" value="1"/>
</dbReference>
<evidence type="ECO:0000313" key="10">
    <source>
        <dbReference type="EMBL" id="EKE30345.1"/>
    </source>
</evidence>
<name>K2H389_9BACT</name>
<comment type="similarity">
    <text evidence="2 7">In the C-terminal section; belongs to the NAD synthetase family.</text>
</comment>
<dbReference type="GO" id="GO:0004359">
    <property type="term" value="F:glutaminase activity"/>
    <property type="evidence" value="ECO:0007669"/>
    <property type="project" value="InterPro"/>
</dbReference>
<evidence type="ECO:0000256" key="2">
    <source>
        <dbReference type="ARBA" id="ARBA00007145"/>
    </source>
</evidence>
<dbReference type="InterPro" id="IPR014445">
    <property type="entry name" value="Gln-dep_NAD_synthase"/>
</dbReference>
<dbReference type="InterPro" id="IPR014729">
    <property type="entry name" value="Rossmann-like_a/b/a_fold"/>
</dbReference>
<dbReference type="PANTHER" id="PTHR23090:SF9">
    <property type="entry name" value="GLUTAMINE-DEPENDENT NAD(+) SYNTHETASE"/>
    <property type="match status" value="1"/>
</dbReference>
<dbReference type="Pfam" id="PF00795">
    <property type="entry name" value="CN_hydrolase"/>
    <property type="match status" value="1"/>
</dbReference>
<dbReference type="GO" id="GO:0003952">
    <property type="term" value="F:NAD+ synthase (glutamine-hydrolyzing) activity"/>
    <property type="evidence" value="ECO:0007669"/>
    <property type="project" value="UniProtKB-UniRule"/>
</dbReference>
<comment type="catalytic activity">
    <reaction evidence="7">
        <text>deamido-NAD(+) + L-glutamine + ATP + H2O = L-glutamate + AMP + diphosphate + NAD(+) + H(+)</text>
        <dbReference type="Rhea" id="RHEA:24384"/>
        <dbReference type="ChEBI" id="CHEBI:15377"/>
        <dbReference type="ChEBI" id="CHEBI:15378"/>
        <dbReference type="ChEBI" id="CHEBI:29985"/>
        <dbReference type="ChEBI" id="CHEBI:30616"/>
        <dbReference type="ChEBI" id="CHEBI:33019"/>
        <dbReference type="ChEBI" id="CHEBI:57540"/>
        <dbReference type="ChEBI" id="CHEBI:58359"/>
        <dbReference type="ChEBI" id="CHEBI:58437"/>
        <dbReference type="ChEBI" id="CHEBI:456215"/>
        <dbReference type="EC" id="6.3.5.1"/>
    </reaction>
</comment>
<proteinExistence type="inferred from homology"/>
<sequence length="600" mass="70422">MYRISQMQVMPGRPDLNQIKIISEIIKAKADGIDLIIFPEMAVPGYMLGDKWENDRFVLDAFKKNEAIIKSTEGGITAIWWNILPMRNEKWEDGRIRKYNAAFVAVNGKLLSNGVFDGYTLKTLMPKYREFDDERHFYSSLKLAQEKWVDYREYLEPFMISVDWKIQKVGIIICEDMWDDDYYAKPVEILKSKWAELIVNISASPFWIGKSDKRDRILAIKSQGIEMVYANNVWIQNNWKNIFIFDGSSVAFRDWVKVSQAKAFADKDLDTWAGIENWEQEIEKICWALIYGIREYFKLIKKDKVVLWLSGWVDSAVVAALMVLSLGKENVITVNMPSKFNSSTTRDLAKLQAEKLWIEYHIFPIQDAVDLTTAEFERIFGKLPTWLVLENIQARDRGSRVLAWLSALKNAVFTNNWNKSEIAQGYATLYWDVNGSICPIGDLYKTQVWELARFINVKYGNIILQEIIDIIPSAELSENQNVDEGLGDPFNYEYLDKLLYQLVELRKDPVEILEFYRDWKLEELLKLNHKIGNYFPTTEEFIADLEKIYRNLWIFFFKRIQSPPIIAVSKRAFWYDLREAVLDDYMIEEYLDLKKSLLWQ</sequence>
<keyword evidence="6 7" id="KW-0520">NAD</keyword>
<dbReference type="EMBL" id="AMFJ01000003">
    <property type="protein sequence ID" value="EKE30345.1"/>
    <property type="molecule type" value="Genomic_DNA"/>
</dbReference>
<evidence type="ECO:0000256" key="3">
    <source>
        <dbReference type="ARBA" id="ARBA00022598"/>
    </source>
</evidence>
<comment type="pathway">
    <text evidence="1 7">Cofactor biosynthesis; NAD(+) biosynthesis; NAD(+) from deamido-NAD(+) (L-Gln route): step 1/1.</text>
</comment>
<evidence type="ECO:0000256" key="8">
    <source>
        <dbReference type="RuleBase" id="RU003811"/>
    </source>
</evidence>
<gene>
    <name evidence="10" type="ORF">ACD_2C00003G0001</name>
</gene>
<dbReference type="InterPro" id="IPR003010">
    <property type="entry name" value="C-N_Hydrolase"/>
</dbReference>
<comment type="similarity">
    <text evidence="8">Belongs to the NAD synthetase family.</text>
</comment>
<keyword evidence="4 7" id="KW-0547">Nucleotide-binding</keyword>
<evidence type="ECO:0000259" key="9">
    <source>
        <dbReference type="PROSITE" id="PS50263"/>
    </source>
</evidence>
<organism evidence="10">
    <name type="scientific">uncultured bacterium</name>
    <name type="common">gcode 4</name>
    <dbReference type="NCBI Taxonomy" id="1234023"/>
    <lineage>
        <taxon>Bacteria</taxon>
        <taxon>environmental samples</taxon>
    </lineage>
</organism>
<dbReference type="AlphaFoldDB" id="K2H389"/>
<dbReference type="GO" id="GO:0005737">
    <property type="term" value="C:cytoplasm"/>
    <property type="evidence" value="ECO:0007669"/>
    <property type="project" value="InterPro"/>
</dbReference>
<evidence type="ECO:0000256" key="1">
    <source>
        <dbReference type="ARBA" id="ARBA00005188"/>
    </source>
</evidence>
<keyword evidence="5 7" id="KW-0067">ATP-binding</keyword>
<accession>K2H389</accession>
<dbReference type="CDD" id="cd00553">
    <property type="entry name" value="NAD_synthase"/>
    <property type="match status" value="1"/>
</dbReference>
<dbReference type="SUPFAM" id="SSF52402">
    <property type="entry name" value="Adenine nucleotide alpha hydrolases-like"/>
    <property type="match status" value="1"/>
</dbReference>
<dbReference type="PROSITE" id="PS50263">
    <property type="entry name" value="CN_HYDROLASE"/>
    <property type="match status" value="1"/>
</dbReference>
<dbReference type="InterPro" id="IPR036526">
    <property type="entry name" value="C-N_Hydrolase_sf"/>
</dbReference>
<evidence type="ECO:0000256" key="7">
    <source>
        <dbReference type="PIRNR" id="PIRNR006630"/>
    </source>
</evidence>
<dbReference type="GO" id="GO:0005524">
    <property type="term" value="F:ATP binding"/>
    <property type="evidence" value="ECO:0007669"/>
    <property type="project" value="UniProtKB-UniRule"/>
</dbReference>
<feature type="domain" description="CN hydrolase" evidence="9">
    <location>
        <begin position="1"/>
        <end position="277"/>
    </location>
</feature>
<evidence type="ECO:0000256" key="5">
    <source>
        <dbReference type="ARBA" id="ARBA00022840"/>
    </source>
</evidence>
<dbReference type="InterPro" id="IPR022310">
    <property type="entry name" value="NAD/GMP_synthase"/>
</dbReference>
<dbReference type="PANTHER" id="PTHR23090">
    <property type="entry name" value="NH 3 /GLUTAMINE-DEPENDENT NAD + SYNTHETASE"/>
    <property type="match status" value="1"/>
</dbReference>
<evidence type="ECO:0000256" key="4">
    <source>
        <dbReference type="ARBA" id="ARBA00022741"/>
    </source>
</evidence>
<keyword evidence="3 7" id="KW-0436">Ligase</keyword>
<dbReference type="EC" id="6.3.5.1" evidence="7"/>
<protein>
    <recommendedName>
        <fullName evidence="7">Glutamine-dependent NAD(+) synthetase</fullName>
        <ecNumber evidence="7">6.3.5.1</ecNumber>
    </recommendedName>
    <alternativeName>
        <fullName evidence="7">NAD(+) synthase [glutamine-hydrolyzing]</fullName>
    </alternativeName>
</protein>
<dbReference type="InterPro" id="IPR003694">
    <property type="entry name" value="NAD_synthase"/>
</dbReference>
<dbReference type="Gene3D" id="3.40.50.620">
    <property type="entry name" value="HUPs"/>
    <property type="match status" value="1"/>
</dbReference>
<reference evidence="10" key="1">
    <citation type="journal article" date="2012" name="Science">
        <title>Fermentation, hydrogen, and sulfur metabolism in multiple uncultivated bacterial phyla.</title>
        <authorList>
            <person name="Wrighton K.C."/>
            <person name="Thomas B.C."/>
            <person name="Sharon I."/>
            <person name="Miller C.S."/>
            <person name="Castelle C.J."/>
            <person name="VerBerkmoes N.C."/>
            <person name="Wilkins M.J."/>
            <person name="Hettich R.L."/>
            <person name="Lipton M.S."/>
            <person name="Williams K.H."/>
            <person name="Long P.E."/>
            <person name="Banfield J.F."/>
        </authorList>
    </citation>
    <scope>NUCLEOTIDE SEQUENCE [LARGE SCALE GENOMIC DNA]</scope>
</reference>
<evidence type="ECO:0000256" key="6">
    <source>
        <dbReference type="ARBA" id="ARBA00023027"/>
    </source>
</evidence>
<dbReference type="UniPathway" id="UPA00253">
    <property type="reaction ID" value="UER00334"/>
</dbReference>
<dbReference type="GO" id="GO:0009435">
    <property type="term" value="P:NAD+ biosynthetic process"/>
    <property type="evidence" value="ECO:0007669"/>
    <property type="project" value="UniProtKB-UniRule"/>
</dbReference>
<dbReference type="Pfam" id="PF02540">
    <property type="entry name" value="NAD_synthase"/>
    <property type="match status" value="1"/>
</dbReference>